<reference evidence="2 3" key="1">
    <citation type="journal article" date="2015" name="Proc. Natl. Acad. Sci. U.S.A.">
        <title>The resurrection genome of Boea hygrometrica: A blueprint for survival of dehydration.</title>
        <authorList>
            <person name="Xiao L."/>
            <person name="Yang G."/>
            <person name="Zhang L."/>
            <person name="Yang X."/>
            <person name="Zhao S."/>
            <person name="Ji Z."/>
            <person name="Zhou Q."/>
            <person name="Hu M."/>
            <person name="Wang Y."/>
            <person name="Chen M."/>
            <person name="Xu Y."/>
            <person name="Jin H."/>
            <person name="Xiao X."/>
            <person name="Hu G."/>
            <person name="Bao F."/>
            <person name="Hu Y."/>
            <person name="Wan P."/>
            <person name="Li L."/>
            <person name="Deng X."/>
            <person name="Kuang T."/>
            <person name="Xiang C."/>
            <person name="Zhu J.K."/>
            <person name="Oliver M.J."/>
            <person name="He Y."/>
        </authorList>
    </citation>
    <scope>NUCLEOTIDE SEQUENCE [LARGE SCALE GENOMIC DNA]</scope>
    <source>
        <strain evidence="3">cv. XS01</strain>
    </source>
</reference>
<proteinExistence type="predicted"/>
<name>A0A2Z7BKR5_9LAMI</name>
<gene>
    <name evidence="2" type="ORF">F511_21792</name>
</gene>
<feature type="region of interest" description="Disordered" evidence="1">
    <location>
        <begin position="24"/>
        <end position="65"/>
    </location>
</feature>
<feature type="compositionally biased region" description="Low complexity" evidence="1">
    <location>
        <begin position="84"/>
        <end position="94"/>
    </location>
</feature>
<sequence length="170" mass="18492">MESAAGLAMETSKVKSVVRNQAEAKLNQLEHSEPAGTMNQLQALEEEDEPTGTLKENQLEHLSGPSMMMSLVTTSCSADEVRSAGAKGPAGTGAKKNRKLELERRKDVVSVASKLQRYESSRKINPVEGYSALHIQTTKNSAEAQGSSRHESAAKQLTIYEELSKLDVNY</sequence>
<evidence type="ECO:0000313" key="2">
    <source>
        <dbReference type="EMBL" id="KZV34677.1"/>
    </source>
</evidence>
<accession>A0A2Z7BKR5</accession>
<protein>
    <submittedName>
        <fullName evidence="2">Uncharacterized protein</fullName>
    </submittedName>
</protein>
<evidence type="ECO:0000256" key="1">
    <source>
        <dbReference type="SAM" id="MobiDB-lite"/>
    </source>
</evidence>
<organism evidence="2 3">
    <name type="scientific">Dorcoceras hygrometricum</name>
    <dbReference type="NCBI Taxonomy" id="472368"/>
    <lineage>
        <taxon>Eukaryota</taxon>
        <taxon>Viridiplantae</taxon>
        <taxon>Streptophyta</taxon>
        <taxon>Embryophyta</taxon>
        <taxon>Tracheophyta</taxon>
        <taxon>Spermatophyta</taxon>
        <taxon>Magnoliopsida</taxon>
        <taxon>eudicotyledons</taxon>
        <taxon>Gunneridae</taxon>
        <taxon>Pentapetalae</taxon>
        <taxon>asterids</taxon>
        <taxon>lamiids</taxon>
        <taxon>Lamiales</taxon>
        <taxon>Gesneriaceae</taxon>
        <taxon>Didymocarpoideae</taxon>
        <taxon>Trichosporeae</taxon>
        <taxon>Loxocarpinae</taxon>
        <taxon>Dorcoceras</taxon>
    </lineage>
</organism>
<keyword evidence="3" id="KW-1185">Reference proteome</keyword>
<dbReference type="AlphaFoldDB" id="A0A2Z7BKR5"/>
<evidence type="ECO:0000313" key="3">
    <source>
        <dbReference type="Proteomes" id="UP000250235"/>
    </source>
</evidence>
<dbReference type="EMBL" id="KV005018">
    <property type="protein sequence ID" value="KZV34677.1"/>
    <property type="molecule type" value="Genomic_DNA"/>
</dbReference>
<dbReference type="Proteomes" id="UP000250235">
    <property type="component" value="Unassembled WGS sequence"/>
</dbReference>
<feature type="region of interest" description="Disordered" evidence="1">
    <location>
        <begin position="80"/>
        <end position="99"/>
    </location>
</feature>